<dbReference type="AlphaFoldDB" id="A0AAU6Q7P3"/>
<evidence type="ECO:0000313" key="1">
    <source>
        <dbReference type="EMBL" id="WYF46178.1"/>
    </source>
</evidence>
<gene>
    <name evidence="1" type="ORF">WDJ50_17320</name>
</gene>
<accession>A0AAU6Q7P3</accession>
<sequence length="71" mass="7736">MTERVLHVVQASAVPLTAREVTEQIYPADGGGATPARVKNVRRILEDLALDGLIARIEQNGRERVAWQSAA</sequence>
<organism evidence="1">
    <name type="scientific">Deinococcus sp. VB142</name>
    <dbReference type="NCBI Taxonomy" id="3112952"/>
    <lineage>
        <taxon>Bacteria</taxon>
        <taxon>Thermotogati</taxon>
        <taxon>Deinococcota</taxon>
        <taxon>Deinococci</taxon>
        <taxon>Deinococcales</taxon>
        <taxon>Deinococcaceae</taxon>
        <taxon>Deinococcus</taxon>
    </lineage>
</organism>
<reference evidence="1" key="1">
    <citation type="submission" date="2024-03" db="EMBL/GenBank/DDBJ databases">
        <title>Deinococcus weizhi sp. nov., isolated from human skin.</title>
        <authorList>
            <person name="Wei Z."/>
            <person name="Tian F."/>
            <person name="Yang C."/>
            <person name="Xin L.T."/>
            <person name="Wen Z.J."/>
            <person name="Lan K.C."/>
            <person name="Yu L."/>
            <person name="Zhe W."/>
            <person name="Dan F.D."/>
            <person name="Jun W."/>
            <person name="Rui Z."/>
            <person name="Yong X.J."/>
            <person name="Ting Y."/>
            <person name="Wei X."/>
            <person name="Xu Z.G."/>
            <person name="Xin Z."/>
            <person name="Dong F.G."/>
            <person name="Ni X.M."/>
            <person name="Zheng M.G."/>
            <person name="Chun Y."/>
            <person name="Qian W.X."/>
        </authorList>
    </citation>
    <scope>NUCLEOTIDE SEQUENCE</scope>
    <source>
        <strain evidence="1">VB142</strain>
    </source>
</reference>
<protein>
    <submittedName>
        <fullName evidence="1">Uncharacterized protein</fullName>
    </submittedName>
</protein>
<dbReference type="EMBL" id="CP149783">
    <property type="protein sequence ID" value="WYF46178.1"/>
    <property type="molecule type" value="Genomic_DNA"/>
</dbReference>
<name>A0AAU6Q7P3_9DEIO</name>
<proteinExistence type="predicted"/>
<dbReference type="RefSeq" id="WP_339097632.1">
    <property type="nucleotide sequence ID" value="NZ_CP149783.1"/>
</dbReference>